<dbReference type="InterPro" id="IPR058232">
    <property type="entry name" value="Lsa36-like"/>
</dbReference>
<dbReference type="OrthoDB" id="340297at2"/>
<proteinExistence type="predicted"/>
<evidence type="ECO:0000313" key="1">
    <source>
        <dbReference type="EMBL" id="EPG76094.1"/>
    </source>
</evidence>
<reference evidence="1" key="1">
    <citation type="submission" date="2013-04" db="EMBL/GenBank/DDBJ databases">
        <authorList>
            <person name="Harkins D.M."/>
            <person name="Durkin A.S."/>
            <person name="Selengut J.D."/>
            <person name="Sanka R."/>
            <person name="DePew J."/>
            <person name="Purushe J."/>
            <person name="Ahmed A."/>
            <person name="van der Linden H."/>
            <person name="Goris M.G.A."/>
            <person name="Hartskeerl R.A."/>
            <person name="Vinetz J.M."/>
            <person name="Sutton G.G."/>
            <person name="Nelson W.C."/>
            <person name="Fouts D.E."/>
        </authorList>
    </citation>
    <scope>NUCLEOTIDE SEQUENCE [LARGE SCALE GENOMIC DNA]</scope>
    <source>
        <strain evidence="1">BUT 6</strain>
    </source>
</reference>
<sequence>MDEMVSVKRILKRCIYCIAFIILGVSAYVVPTSSVHAQITCTPPLTGNNVCTIIPANIQADFNGLQQAIQTQYLNEITKSMANAAVLSNINASMMGPGTINRFQIGAGVSAGGVKNSDITVSYNGTTLPAMPNVGASINPSLMMGVNLGWLLGKGPSDQPDKSATVPESQRSFLHRLNFYVHGFHGNIGSGDLKSLTHQASNGLHLDGSANSFGATLRFQLARERYTRLDFFGFTGLSLGVGFHRQDEGINIVYAPGINSAAKVNFGSASGRWDETVTFAYRNKVQSVPVDLRTGVRLFYFLTIFAGGGISNNTGYAKVNLDINGPLYLAANIPSSSGLPAAVIQQLNGGASGTLRVHTGGSAYVKTQTSYVLGGFEINLLTFKVLAEAMMTTDKIYSANLGIKFAL</sequence>
<organism evidence="1 2">
    <name type="scientific">Leptospira fainei serovar Hurstbridge str. BUT 6</name>
    <dbReference type="NCBI Taxonomy" id="1193011"/>
    <lineage>
        <taxon>Bacteria</taxon>
        <taxon>Pseudomonadati</taxon>
        <taxon>Spirochaetota</taxon>
        <taxon>Spirochaetia</taxon>
        <taxon>Leptospirales</taxon>
        <taxon>Leptospiraceae</taxon>
        <taxon>Leptospira</taxon>
    </lineage>
</organism>
<dbReference type="NCBIfam" id="NF047512">
    <property type="entry name" value="LIC_11975_fam"/>
    <property type="match status" value="1"/>
</dbReference>
<keyword evidence="2" id="KW-1185">Reference proteome</keyword>
<evidence type="ECO:0000313" key="2">
    <source>
        <dbReference type="Proteomes" id="UP000014540"/>
    </source>
</evidence>
<dbReference type="Proteomes" id="UP000014540">
    <property type="component" value="Unassembled WGS sequence"/>
</dbReference>
<dbReference type="AlphaFoldDB" id="S3V621"/>
<comment type="caution">
    <text evidence="1">The sequence shown here is derived from an EMBL/GenBank/DDBJ whole genome shotgun (WGS) entry which is preliminary data.</text>
</comment>
<dbReference type="RefSeq" id="WP_016548200.1">
    <property type="nucleotide sequence ID" value="NZ_AKWZ02000002.1"/>
</dbReference>
<dbReference type="STRING" id="1193011.LEP1GSC058_0637"/>
<protein>
    <submittedName>
        <fullName evidence="1">Uncharacterized protein</fullName>
    </submittedName>
</protein>
<accession>S3V621</accession>
<name>S3V621_9LEPT</name>
<gene>
    <name evidence="1" type="ORF">LEP1GSC058_0637</name>
</gene>
<dbReference type="EMBL" id="AKWZ02000002">
    <property type="protein sequence ID" value="EPG76094.1"/>
    <property type="molecule type" value="Genomic_DNA"/>
</dbReference>